<dbReference type="EMBL" id="DRIG01000073">
    <property type="protein sequence ID" value="HEC78881.1"/>
    <property type="molecule type" value="Genomic_DNA"/>
</dbReference>
<evidence type="ECO:0000313" key="2">
    <source>
        <dbReference type="Proteomes" id="UP000885826"/>
    </source>
</evidence>
<comment type="caution">
    <text evidence="1">The sequence shown here is derived from an EMBL/GenBank/DDBJ whole genome shotgun (WGS) entry which is preliminary data.</text>
</comment>
<protein>
    <submittedName>
        <fullName evidence="1">T9SS type A sorting domain-containing protein</fullName>
    </submittedName>
</protein>
<name>A0A9C9K0B1_UNCW3</name>
<dbReference type="AlphaFoldDB" id="A0A9C9K0B1"/>
<organism evidence="1 2">
    <name type="scientific">candidate division WOR-3 bacterium</name>
    <dbReference type="NCBI Taxonomy" id="2052148"/>
    <lineage>
        <taxon>Bacteria</taxon>
        <taxon>Bacteria division WOR-3</taxon>
    </lineage>
</organism>
<dbReference type="Gene3D" id="2.130.10.10">
    <property type="entry name" value="YVTN repeat-like/Quinoprotein amine dehydrogenase"/>
    <property type="match status" value="2"/>
</dbReference>
<proteinExistence type="predicted"/>
<dbReference type="InterPro" id="IPR015943">
    <property type="entry name" value="WD40/YVTN_repeat-like_dom_sf"/>
</dbReference>
<dbReference type="InterPro" id="IPR011110">
    <property type="entry name" value="Reg_prop"/>
</dbReference>
<sequence length="730" mass="80849">MILIFLLLSNISFHSEYYTNTNFYYEITGKDSIIYGASNGGAVVYNRLSGSFRVLTNSDGLQTNRQRCTALDSSGYIWFGNEFGLALVSGGFDSVLIYPPECLACTRIQGIICLKDSVYVASSGGLLFIATNSTPADFSDDSRLRIFTTDGLPSNNVLSLAVHNNRIWVGTDNGIACFTKDFNPDSTFTYNTSHGLLDTRINKIAVIDTTIYVGTDAGLNRFNGSYFDTLLLGYGVCDITYRGDSLALALDSLSQFGFLFQGNLVIEKEGIPYRCDVFSLLNINDTLFCGLGNRYTVDYYGRGIGRFDADGELWELIERECLPSNHISEITANEYGVFVACGARAGYSRGIGWLDNEGDWSRFGCDTVLSFKHIHRCVTAPDGKVWFGVNPFSSSGADTLMAFAFEPLTQTWTFLGARYHGMDSSVAVWDLEFDSHNNMYISLAGPSDKLWVIDSALNEVCFLGEKSTGFKVELALDSIGRVWSTMIGAEGGLMMIDTDNTLFDRSDDSSIKFGESDGMLSKYAVGCIVDRNNNLYVANEVGLLMYDGSTFSGFTDISNEELFDVELDSEGRVWLLAMDGIYFYDPRLKITDGYTFKELGVHIEFMDFSNEIVQVQGFEFDPIRNCFWIGGETGLLKLEVQFDTLPALDSILLYPNPVVNHSVVKIKNIPADARVSIYSISGRLLVRGLEPDPVFGEVVWDIPDDLSSGLYFVLVNTPRGNRVCKFAVVK</sequence>
<dbReference type="Pfam" id="PF07494">
    <property type="entry name" value="Reg_prop"/>
    <property type="match status" value="1"/>
</dbReference>
<dbReference type="Proteomes" id="UP000885826">
    <property type="component" value="Unassembled WGS sequence"/>
</dbReference>
<accession>A0A9C9K0B1</accession>
<evidence type="ECO:0000313" key="1">
    <source>
        <dbReference type="EMBL" id="HEC78881.1"/>
    </source>
</evidence>
<dbReference type="SUPFAM" id="SSF63829">
    <property type="entry name" value="Calcium-dependent phosphotriesterase"/>
    <property type="match status" value="3"/>
</dbReference>
<dbReference type="InterPro" id="IPR026444">
    <property type="entry name" value="Secre_tail"/>
</dbReference>
<reference evidence="1" key="1">
    <citation type="journal article" date="2020" name="mSystems">
        <title>Genome- and Community-Level Interaction Insights into Carbon Utilization and Element Cycling Functions of Hydrothermarchaeota in Hydrothermal Sediment.</title>
        <authorList>
            <person name="Zhou Z."/>
            <person name="Liu Y."/>
            <person name="Xu W."/>
            <person name="Pan J."/>
            <person name="Luo Z.H."/>
            <person name="Li M."/>
        </authorList>
    </citation>
    <scope>NUCLEOTIDE SEQUENCE</scope>
    <source>
        <strain evidence="1">HyVt-388</strain>
    </source>
</reference>
<gene>
    <name evidence="1" type="ORF">ENI34_07030</name>
</gene>
<dbReference type="NCBIfam" id="TIGR04183">
    <property type="entry name" value="Por_Secre_tail"/>
    <property type="match status" value="1"/>
</dbReference>